<dbReference type="PROSITE" id="PS51257">
    <property type="entry name" value="PROKAR_LIPOPROTEIN"/>
    <property type="match status" value="1"/>
</dbReference>
<proteinExistence type="predicted"/>
<dbReference type="Proteomes" id="UP000605990">
    <property type="component" value="Unassembled WGS sequence"/>
</dbReference>
<dbReference type="EMBL" id="JACRUN010000004">
    <property type="protein sequence ID" value="MBC5834862.1"/>
    <property type="molecule type" value="Genomic_DNA"/>
</dbReference>
<accession>A0ABR7IYP0</accession>
<dbReference type="RefSeq" id="WP_166128565.1">
    <property type="nucleotide sequence ID" value="NZ_JAANOQ010000005.1"/>
</dbReference>
<gene>
    <name evidence="1" type="ORF">H8R27_08185</name>
</gene>
<evidence type="ECO:0008006" key="3">
    <source>
        <dbReference type="Google" id="ProtNLM"/>
    </source>
</evidence>
<keyword evidence="2" id="KW-1185">Reference proteome</keyword>
<evidence type="ECO:0000313" key="1">
    <source>
        <dbReference type="EMBL" id="MBC5834862.1"/>
    </source>
</evidence>
<organism evidence="1 2">
    <name type="scientific">Flavobacterium bernardetii</name>
    <dbReference type="NCBI Taxonomy" id="2813823"/>
    <lineage>
        <taxon>Bacteria</taxon>
        <taxon>Pseudomonadati</taxon>
        <taxon>Bacteroidota</taxon>
        <taxon>Flavobacteriia</taxon>
        <taxon>Flavobacteriales</taxon>
        <taxon>Flavobacteriaceae</taxon>
        <taxon>Flavobacterium</taxon>
    </lineage>
</organism>
<reference evidence="1 2" key="1">
    <citation type="submission" date="2020-08" db="EMBL/GenBank/DDBJ databases">
        <title>Description of novel Flavobacterium F-408 isolate.</title>
        <authorList>
            <person name="Saticioglu I.B."/>
            <person name="Duman M."/>
            <person name="Altun S."/>
        </authorList>
    </citation>
    <scope>NUCLEOTIDE SEQUENCE [LARGE SCALE GENOMIC DNA]</scope>
    <source>
        <strain evidence="1 2">F-408</strain>
    </source>
</reference>
<comment type="caution">
    <text evidence="1">The sequence shown here is derived from an EMBL/GenBank/DDBJ whole genome shotgun (WGS) entry which is preliminary data.</text>
</comment>
<evidence type="ECO:0000313" key="2">
    <source>
        <dbReference type="Proteomes" id="UP000605990"/>
    </source>
</evidence>
<name>A0ABR7IYP0_9FLAO</name>
<protein>
    <recommendedName>
        <fullName evidence="3">Lipoprotein</fullName>
    </recommendedName>
</protein>
<sequence length="179" mass="20424">MKVKVLSLLAVFTLFLSSCKDKEATKEGNGGNPFFSVDMQVTTKKTDNFCMYFSEDGTTNFKDNNAIWKGVNGGKEKEIVSFALTDEKIPTHIRLDFGLKQDQDSVVVKNIKVDYYGNSYEFKGSDFFNYFIKDEQFLTKTDVAKGTLTILAKEGVYKTPYYYPTQLTIDKIREITTKK</sequence>